<accession>A0ABQ2B580</accession>
<dbReference type="EMBL" id="BMDG01000006">
    <property type="protein sequence ID" value="GGI08207.1"/>
    <property type="molecule type" value="Genomic_DNA"/>
</dbReference>
<sequence>MLLTQPDHYERWDAMERTERDEFFAGLTRFADAVAERGSVVAGEGLAHHAQARTLGPGPDRTVTDGPFAEAAEQLGGFYLVDLPDLGTAVELARLLPDQITVELRPAVVE</sequence>
<dbReference type="PANTHER" id="PTHR35174">
    <property type="entry name" value="BLL7171 PROTEIN-RELATED"/>
    <property type="match status" value="1"/>
</dbReference>
<dbReference type="InterPro" id="IPR005545">
    <property type="entry name" value="YCII"/>
</dbReference>
<organism evidence="3 4">
    <name type="scientific">Isoptericola cucumis</name>
    <dbReference type="NCBI Taxonomy" id="1776856"/>
    <lineage>
        <taxon>Bacteria</taxon>
        <taxon>Bacillati</taxon>
        <taxon>Actinomycetota</taxon>
        <taxon>Actinomycetes</taxon>
        <taxon>Micrococcales</taxon>
        <taxon>Promicromonosporaceae</taxon>
        <taxon>Isoptericola</taxon>
    </lineage>
</organism>
<evidence type="ECO:0000313" key="4">
    <source>
        <dbReference type="Proteomes" id="UP000632535"/>
    </source>
</evidence>
<protein>
    <recommendedName>
        <fullName evidence="2">YCII-related domain-containing protein</fullName>
    </recommendedName>
</protein>
<feature type="domain" description="YCII-related" evidence="2">
    <location>
        <begin position="15"/>
        <end position="97"/>
    </location>
</feature>
<evidence type="ECO:0000259" key="2">
    <source>
        <dbReference type="Pfam" id="PF03795"/>
    </source>
</evidence>
<dbReference type="InterPro" id="IPR011008">
    <property type="entry name" value="Dimeric_a/b-barrel"/>
</dbReference>
<gene>
    <name evidence="3" type="ORF">GCM10007368_20010</name>
</gene>
<evidence type="ECO:0000256" key="1">
    <source>
        <dbReference type="ARBA" id="ARBA00007689"/>
    </source>
</evidence>
<comment type="caution">
    <text evidence="3">The sequence shown here is derived from an EMBL/GenBank/DDBJ whole genome shotgun (WGS) entry which is preliminary data.</text>
</comment>
<evidence type="ECO:0000313" key="3">
    <source>
        <dbReference type="EMBL" id="GGI08207.1"/>
    </source>
</evidence>
<dbReference type="SUPFAM" id="SSF54909">
    <property type="entry name" value="Dimeric alpha+beta barrel"/>
    <property type="match status" value="1"/>
</dbReference>
<reference evidence="4" key="1">
    <citation type="journal article" date="2019" name="Int. J. Syst. Evol. Microbiol.">
        <title>The Global Catalogue of Microorganisms (GCM) 10K type strain sequencing project: providing services to taxonomists for standard genome sequencing and annotation.</title>
        <authorList>
            <consortium name="The Broad Institute Genomics Platform"/>
            <consortium name="The Broad Institute Genome Sequencing Center for Infectious Disease"/>
            <person name="Wu L."/>
            <person name="Ma J."/>
        </authorList>
    </citation>
    <scope>NUCLEOTIDE SEQUENCE [LARGE SCALE GENOMIC DNA]</scope>
    <source>
        <strain evidence="4">CCM 8653</strain>
    </source>
</reference>
<proteinExistence type="inferred from homology"/>
<comment type="similarity">
    <text evidence="1">Belongs to the YciI family.</text>
</comment>
<keyword evidence="4" id="KW-1185">Reference proteome</keyword>
<dbReference type="PANTHER" id="PTHR35174:SF3">
    <property type="entry name" value="BLL7171 PROTEIN"/>
    <property type="match status" value="1"/>
</dbReference>
<dbReference type="Gene3D" id="3.30.70.1060">
    <property type="entry name" value="Dimeric alpha+beta barrel"/>
    <property type="match status" value="1"/>
</dbReference>
<dbReference type="Pfam" id="PF03795">
    <property type="entry name" value="YCII"/>
    <property type="match status" value="1"/>
</dbReference>
<dbReference type="Proteomes" id="UP000632535">
    <property type="component" value="Unassembled WGS sequence"/>
</dbReference>
<name>A0ABQ2B580_9MICO</name>